<comment type="caution">
    <text evidence="1">The sequence shown here is derived from an EMBL/GenBank/DDBJ whole genome shotgun (WGS) entry which is preliminary data.</text>
</comment>
<reference evidence="2" key="1">
    <citation type="journal article" date="2019" name="Int. J. Syst. Evol. Microbiol.">
        <title>The Global Catalogue of Microorganisms (GCM) 10K type strain sequencing project: providing services to taxonomists for standard genome sequencing and annotation.</title>
        <authorList>
            <consortium name="The Broad Institute Genomics Platform"/>
            <consortium name="The Broad Institute Genome Sequencing Center for Infectious Disease"/>
            <person name="Wu L."/>
            <person name="Ma J."/>
        </authorList>
    </citation>
    <scope>NUCLEOTIDE SEQUENCE [LARGE SCALE GENOMIC DNA]</scope>
    <source>
        <strain evidence="2">KCTC 42282</strain>
    </source>
</reference>
<dbReference type="EMBL" id="JBHRYC010000010">
    <property type="protein sequence ID" value="MFC3635993.1"/>
    <property type="molecule type" value="Genomic_DNA"/>
</dbReference>
<organism evidence="1 2">
    <name type="scientific">Camelimonas fluminis</name>
    <dbReference type="NCBI Taxonomy" id="1576911"/>
    <lineage>
        <taxon>Bacteria</taxon>
        <taxon>Pseudomonadati</taxon>
        <taxon>Pseudomonadota</taxon>
        <taxon>Alphaproteobacteria</taxon>
        <taxon>Hyphomicrobiales</taxon>
        <taxon>Chelatococcaceae</taxon>
        <taxon>Camelimonas</taxon>
    </lineage>
</organism>
<proteinExistence type="predicted"/>
<dbReference type="Proteomes" id="UP001595704">
    <property type="component" value="Unassembled WGS sequence"/>
</dbReference>
<protein>
    <recommendedName>
        <fullName evidence="3">Molecular chaperone DnaJ</fullName>
    </recommendedName>
</protein>
<evidence type="ECO:0000313" key="1">
    <source>
        <dbReference type="EMBL" id="MFC3635993.1"/>
    </source>
</evidence>
<sequence length="219" mass="24705">MSLRFQIKERVWHPLYDACIDRSYRSSIRRTELAVRNLPREISVEKPDQTLHRASTLVLISRSGRTSSYRVLLRPRPISWRPLRGPLLSGYVAFEDGAAVYTTQLLPFAFDGQTCEIPLTGVDPHIPPLRIDLANGETIDRVLMPGPTPPRDAPNPFLDIVEDLFSAVDRSSKDQLRNLRHRIAARVHPDIGPETEALLRGAAMAEANSRIDRLLGNTR</sequence>
<name>A0ABV7UBU8_9HYPH</name>
<accession>A0ABV7UBU8</accession>
<keyword evidence="2" id="KW-1185">Reference proteome</keyword>
<gene>
    <name evidence="1" type="ORF">ACFONL_01120</name>
</gene>
<evidence type="ECO:0008006" key="3">
    <source>
        <dbReference type="Google" id="ProtNLM"/>
    </source>
</evidence>
<evidence type="ECO:0000313" key="2">
    <source>
        <dbReference type="Proteomes" id="UP001595704"/>
    </source>
</evidence>